<dbReference type="EMBL" id="FLQS01000038">
    <property type="protein sequence ID" value="SBS77480.1"/>
    <property type="molecule type" value="Genomic_DNA"/>
</dbReference>
<dbReference type="InterPro" id="IPR025447">
    <property type="entry name" value="DUF4192"/>
</dbReference>
<organism evidence="1">
    <name type="scientific">uncultured Mycobacterium sp</name>
    <dbReference type="NCBI Taxonomy" id="171292"/>
    <lineage>
        <taxon>Bacteria</taxon>
        <taxon>Bacillati</taxon>
        <taxon>Actinomycetota</taxon>
        <taxon>Actinomycetes</taxon>
        <taxon>Mycobacteriales</taxon>
        <taxon>Mycobacteriaceae</taxon>
        <taxon>Mycobacterium</taxon>
        <taxon>environmental samples</taxon>
    </lineage>
</organism>
<reference evidence="1" key="1">
    <citation type="submission" date="2016-03" db="EMBL/GenBank/DDBJ databases">
        <authorList>
            <person name="Ploux O."/>
        </authorList>
    </citation>
    <scope>NUCLEOTIDE SEQUENCE</scope>
    <source>
        <strain evidence="1">UC10</strain>
    </source>
</reference>
<sequence>MTKSFINPDTAQAVISAIPALLRFVPTNSIVAVMFGLAGTPREEIRFAIRFDLDRQQAQDFPHICSLHSRDTAAAILVAICDPEHEEQALDALNAARAALHHRSIQVLQMLTTHSLTEPGRWYDPDTGEHGPTVAYTDAAITADVVYQGSPIRESRDALDAEFALTKAAPYLATAKDFDDLIARTVTELHALITGTADAPTEDLATRAAIIVTTDVHIRDGLLRLGVGNEQAAAQTWTTLAAQLRGQARAEILTIAAFNYYIGGDGVRAGVAIDHAADTAEAAELPLPTLADLLNAALLAGIEPEKIRMIIPTREHTPLPGSGL</sequence>
<dbReference type="AlphaFoldDB" id="A0A1Y5PJ81"/>
<gene>
    <name evidence="1" type="ORF">MHPYR_430069</name>
</gene>
<evidence type="ECO:0008006" key="2">
    <source>
        <dbReference type="Google" id="ProtNLM"/>
    </source>
</evidence>
<evidence type="ECO:0000313" key="1">
    <source>
        <dbReference type="EMBL" id="SBS77480.1"/>
    </source>
</evidence>
<proteinExistence type="predicted"/>
<protein>
    <recommendedName>
        <fullName evidence="2">DUF4192 domain-containing protein</fullName>
    </recommendedName>
</protein>
<name>A0A1Y5PJ81_9MYCO</name>
<accession>A0A1Y5PJ81</accession>
<dbReference type="Pfam" id="PF13830">
    <property type="entry name" value="DUF4192"/>
    <property type="match status" value="1"/>
</dbReference>